<accession>F0YK56</accession>
<dbReference type="Pfam" id="PF17833">
    <property type="entry name" value="pre-PUA_NIP7"/>
    <property type="match status" value="1"/>
</dbReference>
<dbReference type="KEGG" id="aaf:AURANDRAFT_38980"/>
<dbReference type="InterPro" id="IPR040598">
    <property type="entry name" value="NIP7_N"/>
</dbReference>
<dbReference type="EMBL" id="GL833150">
    <property type="protein sequence ID" value="EGB04527.1"/>
    <property type="molecule type" value="Genomic_DNA"/>
</dbReference>
<organism evidence="3">
    <name type="scientific">Aureococcus anophagefferens</name>
    <name type="common">Harmful bloom alga</name>
    <dbReference type="NCBI Taxonomy" id="44056"/>
    <lineage>
        <taxon>Eukaryota</taxon>
        <taxon>Sar</taxon>
        <taxon>Stramenopiles</taxon>
        <taxon>Ochrophyta</taxon>
        <taxon>Pelagophyceae</taxon>
        <taxon>Pelagomonadales</taxon>
        <taxon>Pelagomonadaceae</taxon>
        <taxon>Aureococcus</taxon>
    </lineage>
</organism>
<dbReference type="GeneID" id="20221931"/>
<gene>
    <name evidence="2" type="ORF">AURANDRAFT_38980</name>
</gene>
<dbReference type="OrthoDB" id="27490at2759"/>
<dbReference type="eggNOG" id="KOG3492">
    <property type="taxonomic scope" value="Eukaryota"/>
</dbReference>
<keyword evidence="3" id="KW-1185">Reference proteome</keyword>
<feature type="domain" description="60S ribosome subunit biogenesis protein NIP7 pre-PUA" evidence="1">
    <location>
        <begin position="1"/>
        <end position="70"/>
    </location>
</feature>
<evidence type="ECO:0000313" key="2">
    <source>
        <dbReference type="EMBL" id="EGB04527.1"/>
    </source>
</evidence>
<proteinExistence type="predicted"/>
<dbReference type="InParanoid" id="F0YK56"/>
<evidence type="ECO:0000313" key="3">
    <source>
        <dbReference type="Proteomes" id="UP000002729"/>
    </source>
</evidence>
<dbReference type="Gene3D" id="3.10.450.220">
    <property type="match status" value="1"/>
</dbReference>
<evidence type="ECO:0000259" key="1">
    <source>
        <dbReference type="Pfam" id="PF17833"/>
    </source>
</evidence>
<name>F0YK56_AURAN</name>
<dbReference type="Proteomes" id="UP000002729">
    <property type="component" value="Unassembled WGS sequence"/>
</dbReference>
<dbReference type="SUPFAM" id="SSF88802">
    <property type="entry name" value="Pre-PUA domain"/>
    <property type="match status" value="1"/>
</dbReference>
<sequence>MRPCTDEELRSLLEKLMKFIGRNAELLLKNPAEPHCFRVHKDRIYYVSETLMRMSTNFKRSDLLALGTCFAR</sequence>
<dbReference type="CDD" id="cd21146">
    <property type="entry name" value="Nip7_N_euk"/>
    <property type="match status" value="1"/>
</dbReference>
<feature type="non-terminal residue" evidence="2">
    <location>
        <position position="72"/>
    </location>
</feature>
<dbReference type="InterPro" id="IPR055359">
    <property type="entry name" value="Nip7_N_euk"/>
</dbReference>
<reference evidence="2 3" key="1">
    <citation type="journal article" date="2011" name="Proc. Natl. Acad. Sci. U.S.A.">
        <title>Niche of harmful alga Aureococcus anophagefferens revealed through ecogenomics.</title>
        <authorList>
            <person name="Gobler C.J."/>
            <person name="Berry D.L."/>
            <person name="Dyhrman S.T."/>
            <person name="Wilhelm S.W."/>
            <person name="Salamov A."/>
            <person name="Lobanov A.V."/>
            <person name="Zhang Y."/>
            <person name="Collier J.L."/>
            <person name="Wurch L.L."/>
            <person name="Kustka A.B."/>
            <person name="Dill B.D."/>
            <person name="Shah M."/>
            <person name="VerBerkmoes N.C."/>
            <person name="Kuo A."/>
            <person name="Terry A."/>
            <person name="Pangilinan J."/>
            <person name="Lindquist E.A."/>
            <person name="Lucas S."/>
            <person name="Paulsen I.T."/>
            <person name="Hattenrath-Lehmann T.K."/>
            <person name="Talmage S.C."/>
            <person name="Walker E.A."/>
            <person name="Koch F."/>
            <person name="Burson A.M."/>
            <person name="Marcoval M.A."/>
            <person name="Tang Y.Z."/>
            <person name="Lecleir G.R."/>
            <person name="Coyne K.J."/>
            <person name="Berg G.M."/>
            <person name="Bertrand E.M."/>
            <person name="Saito M.A."/>
            <person name="Gladyshev V.N."/>
            <person name="Grigoriev I.V."/>
        </authorList>
    </citation>
    <scope>NUCLEOTIDE SEQUENCE [LARGE SCALE GENOMIC DNA]</scope>
    <source>
        <strain evidence="3">CCMP 1984</strain>
    </source>
</reference>
<protein>
    <recommendedName>
        <fullName evidence="1">60S ribosome subunit biogenesis protein NIP7 pre-PUA domain-containing protein</fullName>
    </recommendedName>
</protein>
<dbReference type="RefSeq" id="XP_009040780.1">
    <property type="nucleotide sequence ID" value="XM_009042532.1"/>
</dbReference>
<dbReference type="AlphaFoldDB" id="F0YK56"/>